<name>A0AAD7B4A6_9AGAR</name>
<dbReference type="Proteomes" id="UP001221142">
    <property type="component" value="Unassembled WGS sequence"/>
</dbReference>
<organism evidence="1 2">
    <name type="scientific">Roridomyces roridus</name>
    <dbReference type="NCBI Taxonomy" id="1738132"/>
    <lineage>
        <taxon>Eukaryota</taxon>
        <taxon>Fungi</taxon>
        <taxon>Dikarya</taxon>
        <taxon>Basidiomycota</taxon>
        <taxon>Agaricomycotina</taxon>
        <taxon>Agaricomycetes</taxon>
        <taxon>Agaricomycetidae</taxon>
        <taxon>Agaricales</taxon>
        <taxon>Marasmiineae</taxon>
        <taxon>Mycenaceae</taxon>
        <taxon>Roridomyces</taxon>
    </lineage>
</organism>
<evidence type="ECO:0008006" key="3">
    <source>
        <dbReference type="Google" id="ProtNLM"/>
    </source>
</evidence>
<keyword evidence="2" id="KW-1185">Reference proteome</keyword>
<protein>
    <recommendedName>
        <fullName evidence="3">F-box domain-containing protein</fullName>
    </recommendedName>
</protein>
<dbReference type="Gene3D" id="3.80.10.10">
    <property type="entry name" value="Ribonuclease Inhibitor"/>
    <property type="match status" value="1"/>
</dbReference>
<dbReference type="InterPro" id="IPR032675">
    <property type="entry name" value="LRR_dom_sf"/>
</dbReference>
<proteinExistence type="predicted"/>
<accession>A0AAD7B4A6</accession>
<sequence length="448" mass="50847">MEFLRDEANAADSREESKILEISLRCIVKASDWDRFTFYARPVRSFKDGHVSRERSVVYDILATTFQHGTIFPRLEILDWFSIDLAVFHHVYLFLSPGITSFHINFDFAPNSPIFAILPGKLPRLKHISICGFSGFIPNSTISQFICVLRDLETLVIGARNLDLQAFEHLSRLPRLRYLLLMSTEVPPLSPRPTDVPSFRALRVFECESVAAAPMFLQRTGRSLVEFRIFVRCRGTCPTKRNLEELYAALGSSCTHTLLEKITVQSPPNAQPINPAQLELYVVSGDDLRKLFCFRNLVHVSLEHIVAVDMDDAVAVDMARAWPCIEVLASLCDTTHRITPRMTLEGVSAFAQHCPLLRRLSILFDATVVPKSKLPSGGTKQPRVTRFSQDRLTLLNVTYSSIGTKKQEWRRVAEFLRLIFPKLDEVRAADAQALAMRKAWKEVSDELL</sequence>
<comment type="caution">
    <text evidence="1">The sequence shown here is derived from an EMBL/GenBank/DDBJ whole genome shotgun (WGS) entry which is preliminary data.</text>
</comment>
<dbReference type="AlphaFoldDB" id="A0AAD7B4A6"/>
<dbReference type="SUPFAM" id="SSF52047">
    <property type="entry name" value="RNI-like"/>
    <property type="match status" value="1"/>
</dbReference>
<dbReference type="EMBL" id="JARKIF010000036">
    <property type="protein sequence ID" value="KAJ7610121.1"/>
    <property type="molecule type" value="Genomic_DNA"/>
</dbReference>
<evidence type="ECO:0000313" key="2">
    <source>
        <dbReference type="Proteomes" id="UP001221142"/>
    </source>
</evidence>
<reference evidence="1" key="1">
    <citation type="submission" date="2023-03" db="EMBL/GenBank/DDBJ databases">
        <title>Massive genome expansion in bonnet fungi (Mycena s.s.) driven by repeated elements and novel gene families across ecological guilds.</title>
        <authorList>
            <consortium name="Lawrence Berkeley National Laboratory"/>
            <person name="Harder C.B."/>
            <person name="Miyauchi S."/>
            <person name="Viragh M."/>
            <person name="Kuo A."/>
            <person name="Thoen E."/>
            <person name="Andreopoulos B."/>
            <person name="Lu D."/>
            <person name="Skrede I."/>
            <person name="Drula E."/>
            <person name="Henrissat B."/>
            <person name="Morin E."/>
            <person name="Kohler A."/>
            <person name="Barry K."/>
            <person name="LaButti K."/>
            <person name="Morin E."/>
            <person name="Salamov A."/>
            <person name="Lipzen A."/>
            <person name="Mereny Z."/>
            <person name="Hegedus B."/>
            <person name="Baldrian P."/>
            <person name="Stursova M."/>
            <person name="Weitz H."/>
            <person name="Taylor A."/>
            <person name="Grigoriev I.V."/>
            <person name="Nagy L.G."/>
            <person name="Martin F."/>
            <person name="Kauserud H."/>
        </authorList>
    </citation>
    <scope>NUCLEOTIDE SEQUENCE</scope>
    <source>
        <strain evidence="1">9284</strain>
    </source>
</reference>
<gene>
    <name evidence="1" type="ORF">FB45DRAFT_1038169</name>
</gene>
<evidence type="ECO:0000313" key="1">
    <source>
        <dbReference type="EMBL" id="KAJ7610121.1"/>
    </source>
</evidence>